<sequence>MHQSRKEQGLERAARQLIQSDRREAMIFAEMDASLDVSSELGVSGLSIRREKPGSR</sequence>
<dbReference type="RefSeq" id="WP_258384167.1">
    <property type="nucleotide sequence ID" value="NZ_CP091430.1"/>
</dbReference>
<proteinExistence type="predicted"/>
<accession>A0ABY5S6A0</accession>
<keyword evidence="2" id="KW-1185">Reference proteome</keyword>
<evidence type="ECO:0000313" key="2">
    <source>
        <dbReference type="Proteomes" id="UP001057877"/>
    </source>
</evidence>
<dbReference type="EMBL" id="CP091430">
    <property type="protein sequence ID" value="UVI28080.1"/>
    <property type="molecule type" value="Genomic_DNA"/>
</dbReference>
<dbReference type="Proteomes" id="UP001057877">
    <property type="component" value="Chromosome"/>
</dbReference>
<name>A0ABY5S6A0_9BACL</name>
<protein>
    <submittedName>
        <fullName evidence="1">Uncharacterized protein</fullName>
    </submittedName>
</protein>
<gene>
    <name evidence="1" type="ORF">L1F29_21820</name>
</gene>
<evidence type="ECO:0000313" key="1">
    <source>
        <dbReference type="EMBL" id="UVI28080.1"/>
    </source>
</evidence>
<organism evidence="1 2">
    <name type="scientific">Paenibacillus spongiae</name>
    <dbReference type="NCBI Taxonomy" id="2909671"/>
    <lineage>
        <taxon>Bacteria</taxon>
        <taxon>Bacillati</taxon>
        <taxon>Bacillota</taxon>
        <taxon>Bacilli</taxon>
        <taxon>Bacillales</taxon>
        <taxon>Paenibacillaceae</taxon>
        <taxon>Paenibacillus</taxon>
    </lineage>
</organism>
<reference evidence="1" key="1">
    <citation type="submission" date="2022-01" db="EMBL/GenBank/DDBJ databases">
        <title>Paenibacillus spongiae sp. nov., isolated from marine sponge.</title>
        <authorList>
            <person name="Li Z."/>
            <person name="Zhang M."/>
        </authorList>
    </citation>
    <scope>NUCLEOTIDE SEQUENCE</scope>
    <source>
        <strain evidence="1">PHS-Z3</strain>
    </source>
</reference>